<dbReference type="EMBL" id="JBHRTO010000001">
    <property type="protein sequence ID" value="MFC3182291.1"/>
    <property type="molecule type" value="Genomic_DNA"/>
</dbReference>
<dbReference type="InterPro" id="IPR002646">
    <property type="entry name" value="PolA_pol_head_dom"/>
</dbReference>
<feature type="domain" description="Poly A polymerase head" evidence="9">
    <location>
        <begin position="29"/>
        <end position="149"/>
    </location>
</feature>
<evidence type="ECO:0000313" key="11">
    <source>
        <dbReference type="EMBL" id="MFC3182291.1"/>
    </source>
</evidence>
<dbReference type="InterPro" id="IPR050264">
    <property type="entry name" value="Bact_CCA-adding_enz_type3_sf"/>
</dbReference>
<dbReference type="PANTHER" id="PTHR46173:SF1">
    <property type="entry name" value="CCA TRNA NUCLEOTIDYLTRANSFERASE 1, MITOCHONDRIAL"/>
    <property type="match status" value="1"/>
</dbReference>
<keyword evidence="5" id="KW-0479">Metal-binding</keyword>
<organism evidence="11 12">
    <name type="scientific">Cypionkella sinensis</name>
    <dbReference type="NCBI Taxonomy" id="1756043"/>
    <lineage>
        <taxon>Bacteria</taxon>
        <taxon>Pseudomonadati</taxon>
        <taxon>Pseudomonadota</taxon>
        <taxon>Alphaproteobacteria</taxon>
        <taxon>Rhodobacterales</taxon>
        <taxon>Paracoccaceae</taxon>
        <taxon>Cypionkella</taxon>
    </lineage>
</organism>
<keyword evidence="4" id="KW-0548">Nucleotidyltransferase</keyword>
<name>A0ABV7J3V2_9RHOB</name>
<dbReference type="Gene3D" id="3.30.460.10">
    <property type="entry name" value="Beta Polymerase, domain 2"/>
    <property type="match status" value="1"/>
</dbReference>
<dbReference type="RefSeq" id="WP_380073870.1">
    <property type="nucleotide sequence ID" value="NZ_JBHRTO010000001.1"/>
</dbReference>
<dbReference type="Pfam" id="PF12627">
    <property type="entry name" value="PolyA_pol_RNAbd"/>
    <property type="match status" value="1"/>
</dbReference>
<dbReference type="CDD" id="cd05398">
    <property type="entry name" value="NT_ClassII-CCAase"/>
    <property type="match status" value="1"/>
</dbReference>
<comment type="cofactor">
    <cofactor evidence="1">
        <name>Mg(2+)</name>
        <dbReference type="ChEBI" id="CHEBI:18420"/>
    </cofactor>
</comment>
<evidence type="ECO:0000256" key="4">
    <source>
        <dbReference type="ARBA" id="ARBA00022695"/>
    </source>
</evidence>
<keyword evidence="6" id="KW-0547">Nucleotide-binding</keyword>
<dbReference type="Gene3D" id="1.10.3090.10">
    <property type="entry name" value="cca-adding enzyme, domain 2"/>
    <property type="match status" value="1"/>
</dbReference>
<dbReference type="PROSITE" id="PS51257">
    <property type="entry name" value="PROKAR_LIPOPROTEIN"/>
    <property type="match status" value="1"/>
</dbReference>
<feature type="domain" description="tRNA nucleotidyltransferase/poly(A) polymerase RNA and SrmB- binding" evidence="10">
    <location>
        <begin position="182"/>
        <end position="239"/>
    </location>
</feature>
<proteinExistence type="inferred from homology"/>
<keyword evidence="12" id="KW-1185">Reference proteome</keyword>
<sequence>MKISGDWITHPGTQALCAALAQAGHQALFVGGCVRNALMGLAIADIDIATDARPEIVSDIAEKAGFRVVPTGIEHGTVTVIAHGVAHEVTTFRRDVETDGRRAVVAFSTDVVEDAARRDFTMNALYARADGTVLDPLGGLDDLLARRVRFVGEAEARIREDYLRILRFFRFFAVYGDPSAGIDAEGLAACAGNADGIYGLSRERIGAEMRKLLGARDPAPAIAAMTQTGILARVLPGSDAKALAVLLHLEGDEPPRWQQRLAVLGGIDPSGALRLSRAETGSNIAVRDEIGSGLSPAALAWKLGAKDGRDVVLCRAALFETPPPPNWQAEIARGAAAVFPVNAADLMPALQGAALGKKLREIQARWLASDLYLRKSDLLA</sequence>
<accession>A0ABV7J3V2</accession>
<evidence type="ECO:0000256" key="7">
    <source>
        <dbReference type="ARBA" id="ARBA00022842"/>
    </source>
</evidence>
<evidence type="ECO:0000256" key="8">
    <source>
        <dbReference type="RuleBase" id="RU003953"/>
    </source>
</evidence>
<dbReference type="PANTHER" id="PTHR46173">
    <property type="entry name" value="CCA TRNA NUCLEOTIDYLTRANSFERASE 1, MITOCHONDRIAL"/>
    <property type="match status" value="1"/>
</dbReference>
<evidence type="ECO:0000256" key="2">
    <source>
        <dbReference type="ARBA" id="ARBA00022679"/>
    </source>
</evidence>
<keyword evidence="3" id="KW-0819">tRNA processing</keyword>
<evidence type="ECO:0000259" key="9">
    <source>
        <dbReference type="Pfam" id="PF01743"/>
    </source>
</evidence>
<keyword evidence="2 8" id="KW-0808">Transferase</keyword>
<evidence type="ECO:0000256" key="1">
    <source>
        <dbReference type="ARBA" id="ARBA00001946"/>
    </source>
</evidence>
<dbReference type="InterPro" id="IPR043519">
    <property type="entry name" value="NT_sf"/>
</dbReference>
<dbReference type="Proteomes" id="UP001595547">
    <property type="component" value="Unassembled WGS sequence"/>
</dbReference>
<evidence type="ECO:0000256" key="5">
    <source>
        <dbReference type="ARBA" id="ARBA00022723"/>
    </source>
</evidence>
<evidence type="ECO:0000259" key="10">
    <source>
        <dbReference type="Pfam" id="PF12627"/>
    </source>
</evidence>
<dbReference type="SUPFAM" id="SSF81891">
    <property type="entry name" value="Poly A polymerase C-terminal region-like"/>
    <property type="match status" value="1"/>
</dbReference>
<evidence type="ECO:0000256" key="3">
    <source>
        <dbReference type="ARBA" id="ARBA00022694"/>
    </source>
</evidence>
<reference evidence="12" key="1">
    <citation type="journal article" date="2019" name="Int. J. Syst. Evol. Microbiol.">
        <title>The Global Catalogue of Microorganisms (GCM) 10K type strain sequencing project: providing services to taxonomists for standard genome sequencing and annotation.</title>
        <authorList>
            <consortium name="The Broad Institute Genomics Platform"/>
            <consortium name="The Broad Institute Genome Sequencing Center for Infectious Disease"/>
            <person name="Wu L."/>
            <person name="Ma J."/>
        </authorList>
    </citation>
    <scope>NUCLEOTIDE SEQUENCE [LARGE SCALE GENOMIC DNA]</scope>
    <source>
        <strain evidence="12">KCTC 52039</strain>
    </source>
</reference>
<evidence type="ECO:0000313" key="12">
    <source>
        <dbReference type="Proteomes" id="UP001595547"/>
    </source>
</evidence>
<comment type="similarity">
    <text evidence="8">Belongs to the tRNA nucleotidyltransferase/poly(A) polymerase family.</text>
</comment>
<protein>
    <submittedName>
        <fullName evidence="11">CCA tRNA nucleotidyltransferase</fullName>
    </submittedName>
</protein>
<dbReference type="SUPFAM" id="SSF81301">
    <property type="entry name" value="Nucleotidyltransferase"/>
    <property type="match status" value="1"/>
</dbReference>
<evidence type="ECO:0000256" key="6">
    <source>
        <dbReference type="ARBA" id="ARBA00022741"/>
    </source>
</evidence>
<gene>
    <name evidence="11" type="ORF">ACFOGH_14920</name>
</gene>
<keyword evidence="7" id="KW-0460">Magnesium</keyword>
<keyword evidence="8" id="KW-0694">RNA-binding</keyword>
<dbReference type="Pfam" id="PF01743">
    <property type="entry name" value="PolyA_pol"/>
    <property type="match status" value="1"/>
</dbReference>
<comment type="caution">
    <text evidence="11">The sequence shown here is derived from an EMBL/GenBank/DDBJ whole genome shotgun (WGS) entry which is preliminary data.</text>
</comment>
<dbReference type="InterPro" id="IPR032828">
    <property type="entry name" value="PolyA_RNA-bd"/>
</dbReference>